<sequence>MVVCEALVLVLQEVMKGVLEFVLAAWTAEALRDRFSSVEEQVTKELSEANVTGGQPGGRLGTVALKTVQQGLKRVRPGQAAKGFQFKAPRGLLHGFHPPNYAFNGLGRGGVGLSRGFGGRLGGMPNQLGRMPMQGVARRFASGSTGRQITKGVRMIGMQNLEGGQYTQLMGRLIVEAVESAAHLRTGEEIAKSIRKAGWRIWYGTLHNDITVLVSKTEVGIGRAAEDFVGRFRIQQGGKDLYVTLLKRAEYSPPFLKNVNFGVGDSDKVLLRTFGQGLQYVRNIFQQQSLQFMRRQIGEVAKAGVSESAMAQKLEQALVKNWGRGWNVVVSKMEMEVATNVNDIMAKFKVNDVFFTIVRQMV</sequence>
<evidence type="ECO:0000313" key="1">
    <source>
        <dbReference type="EMBL" id="OLQ03353.1"/>
    </source>
</evidence>
<dbReference type="EMBL" id="LSRX01000238">
    <property type="protein sequence ID" value="OLQ03353.1"/>
    <property type="molecule type" value="Genomic_DNA"/>
</dbReference>
<protein>
    <submittedName>
        <fullName evidence="1">Uncharacterized protein</fullName>
    </submittedName>
</protein>
<accession>A0A1Q9E7F4</accession>
<dbReference type="OrthoDB" id="418926at2759"/>
<dbReference type="Proteomes" id="UP000186817">
    <property type="component" value="Unassembled WGS sequence"/>
</dbReference>
<proteinExistence type="predicted"/>
<organism evidence="1 2">
    <name type="scientific">Symbiodinium microadriaticum</name>
    <name type="common">Dinoflagellate</name>
    <name type="synonym">Zooxanthella microadriatica</name>
    <dbReference type="NCBI Taxonomy" id="2951"/>
    <lineage>
        <taxon>Eukaryota</taxon>
        <taxon>Sar</taxon>
        <taxon>Alveolata</taxon>
        <taxon>Dinophyceae</taxon>
        <taxon>Suessiales</taxon>
        <taxon>Symbiodiniaceae</taxon>
        <taxon>Symbiodinium</taxon>
    </lineage>
</organism>
<reference evidence="1 2" key="1">
    <citation type="submission" date="2016-02" db="EMBL/GenBank/DDBJ databases">
        <title>Genome analysis of coral dinoflagellate symbionts highlights evolutionary adaptations to a symbiotic lifestyle.</title>
        <authorList>
            <person name="Aranda M."/>
            <person name="Li Y."/>
            <person name="Liew Y.J."/>
            <person name="Baumgarten S."/>
            <person name="Simakov O."/>
            <person name="Wilson M."/>
            <person name="Piel J."/>
            <person name="Ashoor H."/>
            <person name="Bougouffa S."/>
            <person name="Bajic V.B."/>
            <person name="Ryu T."/>
            <person name="Ravasi T."/>
            <person name="Bayer T."/>
            <person name="Micklem G."/>
            <person name="Kim H."/>
            <person name="Bhak J."/>
            <person name="Lajeunesse T.C."/>
            <person name="Voolstra C.R."/>
        </authorList>
    </citation>
    <scope>NUCLEOTIDE SEQUENCE [LARGE SCALE GENOMIC DNA]</scope>
    <source>
        <strain evidence="1 2">CCMP2467</strain>
    </source>
</reference>
<comment type="caution">
    <text evidence="1">The sequence shown here is derived from an EMBL/GenBank/DDBJ whole genome shotgun (WGS) entry which is preliminary data.</text>
</comment>
<keyword evidence="2" id="KW-1185">Reference proteome</keyword>
<gene>
    <name evidence="1" type="ORF">AK812_SmicGene13726</name>
</gene>
<evidence type="ECO:0000313" key="2">
    <source>
        <dbReference type="Proteomes" id="UP000186817"/>
    </source>
</evidence>
<dbReference type="AlphaFoldDB" id="A0A1Q9E7F4"/>
<name>A0A1Q9E7F4_SYMMI</name>